<gene>
    <name evidence="2" type="ORF">PDE001_LOCUS11351</name>
</gene>
<evidence type="ECO:0000313" key="2">
    <source>
        <dbReference type="EMBL" id="CAI5746352.1"/>
    </source>
</evidence>
<proteinExistence type="predicted"/>
<dbReference type="Proteomes" id="UP001162029">
    <property type="component" value="Unassembled WGS sequence"/>
</dbReference>
<dbReference type="GO" id="GO:0003676">
    <property type="term" value="F:nucleic acid binding"/>
    <property type="evidence" value="ECO:0007669"/>
    <property type="project" value="InterPro"/>
</dbReference>
<keyword evidence="3" id="KW-1185">Reference proteome</keyword>
<dbReference type="Pfam" id="PF13976">
    <property type="entry name" value="gag_pre-integrs"/>
    <property type="match status" value="1"/>
</dbReference>
<feature type="domain" description="Integrase catalytic" evidence="1">
    <location>
        <begin position="147"/>
        <end position="236"/>
    </location>
</feature>
<accession>A0AAV0VCS8</accession>
<dbReference type="PANTHER" id="PTHR42648">
    <property type="entry name" value="TRANSPOSASE, PUTATIVE-RELATED"/>
    <property type="match status" value="1"/>
</dbReference>
<name>A0AAV0VCS8_9STRA</name>
<evidence type="ECO:0000313" key="3">
    <source>
        <dbReference type="Proteomes" id="UP001162029"/>
    </source>
</evidence>
<dbReference type="InterPro" id="IPR036397">
    <property type="entry name" value="RNaseH_sf"/>
</dbReference>
<dbReference type="InterPro" id="IPR025724">
    <property type="entry name" value="GAG-pre-integrase_dom"/>
</dbReference>
<evidence type="ECO:0000259" key="1">
    <source>
        <dbReference type="PROSITE" id="PS50994"/>
    </source>
</evidence>
<reference evidence="2" key="1">
    <citation type="submission" date="2022-12" db="EMBL/GenBank/DDBJ databases">
        <authorList>
            <person name="Webb A."/>
        </authorList>
    </citation>
    <scope>NUCLEOTIDE SEQUENCE</scope>
    <source>
        <strain evidence="2">Pd1</strain>
    </source>
</reference>
<dbReference type="InterPro" id="IPR012337">
    <property type="entry name" value="RNaseH-like_sf"/>
</dbReference>
<dbReference type="EMBL" id="CANTFM010002477">
    <property type="protein sequence ID" value="CAI5746352.1"/>
    <property type="molecule type" value="Genomic_DNA"/>
</dbReference>
<dbReference type="GO" id="GO:0015074">
    <property type="term" value="P:DNA integration"/>
    <property type="evidence" value="ECO:0007669"/>
    <property type="project" value="InterPro"/>
</dbReference>
<comment type="caution">
    <text evidence="2">The sequence shown here is derived from an EMBL/GenBank/DDBJ whole genome shotgun (WGS) entry which is preliminary data.</text>
</comment>
<organism evidence="2 3">
    <name type="scientific">Peronospora destructor</name>
    <dbReference type="NCBI Taxonomy" id="86335"/>
    <lineage>
        <taxon>Eukaryota</taxon>
        <taxon>Sar</taxon>
        <taxon>Stramenopiles</taxon>
        <taxon>Oomycota</taxon>
        <taxon>Peronosporomycetes</taxon>
        <taxon>Peronosporales</taxon>
        <taxon>Peronosporaceae</taxon>
        <taxon>Peronospora</taxon>
    </lineage>
</organism>
<sequence>MCKDHDNFELYEEVKTPRSVSSAKTDAKLNVLAAASRGRTAEITRNECVVKHGNVPVATGRKQSFMMYLNIDVDAECHMAEDESELWHRRLGHASYSTINKMITDGKISGAEMKTEVLCDVCATAKQVRISFKTCEDVVKAREKARTDGVSQYVTVYPLRKKSDVPDVFAKRYREIKTATGTTIKVILSDNGGEYQNAAMDNFCQTKFIKQGFTVPYNPEQNEMAESMNRTLVDMT</sequence>
<dbReference type="InterPro" id="IPR001584">
    <property type="entry name" value="Integrase_cat-core"/>
</dbReference>
<protein>
    <recommendedName>
        <fullName evidence="1">Integrase catalytic domain-containing protein</fullName>
    </recommendedName>
</protein>
<dbReference type="SUPFAM" id="SSF53098">
    <property type="entry name" value="Ribonuclease H-like"/>
    <property type="match status" value="1"/>
</dbReference>
<dbReference type="Gene3D" id="3.30.420.10">
    <property type="entry name" value="Ribonuclease H-like superfamily/Ribonuclease H"/>
    <property type="match status" value="1"/>
</dbReference>
<dbReference type="PROSITE" id="PS50994">
    <property type="entry name" value="INTEGRASE"/>
    <property type="match status" value="1"/>
</dbReference>
<dbReference type="InterPro" id="IPR039537">
    <property type="entry name" value="Retrotran_Ty1/copia-like"/>
</dbReference>
<dbReference type="PANTHER" id="PTHR42648:SF28">
    <property type="entry name" value="TRANSPOSON-ENCODED PROTEIN WITH RIBONUCLEASE H-LIKE AND RETROVIRUS ZINC FINGER-LIKE DOMAINS"/>
    <property type="match status" value="1"/>
</dbReference>
<dbReference type="AlphaFoldDB" id="A0AAV0VCS8"/>